<proteinExistence type="predicted"/>
<organism evidence="2">
    <name type="scientific">Eiseniibacteriota bacterium</name>
    <dbReference type="NCBI Taxonomy" id="2212470"/>
    <lineage>
        <taxon>Bacteria</taxon>
        <taxon>Candidatus Eiseniibacteriota</taxon>
    </lineage>
</organism>
<dbReference type="EMBL" id="DSQF01000017">
    <property type="protein sequence ID" value="HGZ43318.1"/>
    <property type="molecule type" value="Genomic_DNA"/>
</dbReference>
<protein>
    <recommendedName>
        <fullName evidence="3">Blue (type 1) copper domain-containing protein</fullName>
    </recommendedName>
</protein>
<evidence type="ECO:0000256" key="1">
    <source>
        <dbReference type="SAM" id="SignalP"/>
    </source>
</evidence>
<name>A0A832I2M9_UNCEI</name>
<evidence type="ECO:0000313" key="2">
    <source>
        <dbReference type="EMBL" id="HGZ43318.1"/>
    </source>
</evidence>
<dbReference type="AlphaFoldDB" id="A0A832I2M9"/>
<dbReference type="SUPFAM" id="SSF49452">
    <property type="entry name" value="Starch-binding domain-like"/>
    <property type="match status" value="1"/>
</dbReference>
<dbReference type="Gene3D" id="2.60.40.420">
    <property type="entry name" value="Cupredoxins - blue copper proteins"/>
    <property type="match status" value="1"/>
</dbReference>
<dbReference type="InterPro" id="IPR013784">
    <property type="entry name" value="Carb-bd-like_fold"/>
</dbReference>
<sequence>MPPRPVRIALPLLATAACVSAAAAGEIRGRLWASREAARLAAREPAALAATGGRAARATHDRRLVRAQRPVAEAVVYIVEIPDKVERRLASRGRRGRSRPPMPVMVQVREAFSPRVVVVPAGDSVGFLNRDRIWHNAFSVSAARRFDTGKLPPGAGDTVTFQRPGLVTVHCDVHPEETGYVLVVPNRAWTRPDSLGEFRLPKLPAGRYQLRAWHPHLGELRRTADVPKRGHGAIELAF</sequence>
<dbReference type="InterPro" id="IPR008972">
    <property type="entry name" value="Cupredoxin"/>
</dbReference>
<keyword evidence="1" id="KW-0732">Signal</keyword>
<gene>
    <name evidence="2" type="ORF">ENR23_07835</name>
</gene>
<accession>A0A832I2M9</accession>
<dbReference type="GO" id="GO:0030246">
    <property type="term" value="F:carbohydrate binding"/>
    <property type="evidence" value="ECO:0007669"/>
    <property type="project" value="InterPro"/>
</dbReference>
<dbReference type="SUPFAM" id="SSF49503">
    <property type="entry name" value="Cupredoxins"/>
    <property type="match status" value="1"/>
</dbReference>
<feature type="signal peptide" evidence="1">
    <location>
        <begin position="1"/>
        <end position="23"/>
    </location>
</feature>
<dbReference type="PROSITE" id="PS51257">
    <property type="entry name" value="PROKAR_LIPOPROTEIN"/>
    <property type="match status" value="1"/>
</dbReference>
<reference evidence="2" key="1">
    <citation type="journal article" date="2020" name="mSystems">
        <title>Genome- and Community-Level Interaction Insights into Carbon Utilization and Element Cycling Functions of Hydrothermarchaeota in Hydrothermal Sediment.</title>
        <authorList>
            <person name="Zhou Z."/>
            <person name="Liu Y."/>
            <person name="Xu W."/>
            <person name="Pan J."/>
            <person name="Luo Z.H."/>
            <person name="Li M."/>
        </authorList>
    </citation>
    <scope>NUCLEOTIDE SEQUENCE [LARGE SCALE GENOMIC DNA]</scope>
    <source>
        <strain evidence="2">SpSt-381</strain>
    </source>
</reference>
<comment type="caution">
    <text evidence="2">The sequence shown here is derived from an EMBL/GenBank/DDBJ whole genome shotgun (WGS) entry which is preliminary data.</text>
</comment>
<evidence type="ECO:0008006" key="3">
    <source>
        <dbReference type="Google" id="ProtNLM"/>
    </source>
</evidence>
<feature type="chain" id="PRO_5032765092" description="Blue (type 1) copper domain-containing protein" evidence="1">
    <location>
        <begin position="24"/>
        <end position="238"/>
    </location>
</feature>